<dbReference type="EMBL" id="LCRD01000074">
    <property type="protein sequence ID" value="KKW28363.1"/>
    <property type="molecule type" value="Genomic_DNA"/>
</dbReference>
<evidence type="ECO:0000313" key="2">
    <source>
        <dbReference type="Proteomes" id="UP000034846"/>
    </source>
</evidence>
<comment type="caution">
    <text evidence="1">The sequence shown here is derived from an EMBL/GenBank/DDBJ whole genome shotgun (WGS) entry which is preliminary data.</text>
</comment>
<dbReference type="Proteomes" id="UP000034846">
    <property type="component" value="Unassembled WGS sequence"/>
</dbReference>
<accession>A0A0G1XAR5</accession>
<proteinExistence type="predicted"/>
<organism evidence="1 2">
    <name type="scientific">Candidatus Uhrbacteria bacterium GW2011_GWD2_52_7</name>
    <dbReference type="NCBI Taxonomy" id="1618989"/>
    <lineage>
        <taxon>Bacteria</taxon>
        <taxon>Candidatus Uhriibacteriota</taxon>
    </lineage>
</organism>
<protein>
    <submittedName>
        <fullName evidence="1">Uncharacterized protein</fullName>
    </submittedName>
</protein>
<name>A0A0G1XAR5_9BACT</name>
<sequence length="88" mass="10493">MRKIIAARRLKAIDTVALYSHFPCAMADEYSVGPIDQLKLQAKAKDRVKAEVDGIRVSLFLHVHWQDEQRRTYHVSRKRFEDWLRKRE</sequence>
<gene>
    <name evidence="1" type="ORF">UY72_C0074G0005</name>
</gene>
<reference evidence="1 2" key="1">
    <citation type="journal article" date="2015" name="Nature">
        <title>rRNA introns, odd ribosomes, and small enigmatic genomes across a large radiation of phyla.</title>
        <authorList>
            <person name="Brown C.T."/>
            <person name="Hug L.A."/>
            <person name="Thomas B.C."/>
            <person name="Sharon I."/>
            <person name="Castelle C.J."/>
            <person name="Singh A."/>
            <person name="Wilkins M.J."/>
            <person name="Williams K.H."/>
            <person name="Banfield J.F."/>
        </authorList>
    </citation>
    <scope>NUCLEOTIDE SEQUENCE [LARGE SCALE GENOMIC DNA]</scope>
</reference>
<evidence type="ECO:0000313" key="1">
    <source>
        <dbReference type="EMBL" id="KKW28363.1"/>
    </source>
</evidence>
<dbReference type="AlphaFoldDB" id="A0A0G1XAR5"/>